<evidence type="ECO:0000313" key="2">
    <source>
        <dbReference type="EMBL" id="GIE70379.1"/>
    </source>
</evidence>
<feature type="domain" description="Death" evidence="1">
    <location>
        <begin position="72"/>
        <end position="130"/>
    </location>
</feature>
<gene>
    <name evidence="2" type="ORF">Apa02nite_064870</name>
</gene>
<dbReference type="RefSeq" id="WP_203828407.1">
    <property type="nucleotide sequence ID" value="NZ_BAAATY010000030.1"/>
</dbReference>
<evidence type="ECO:0000313" key="3">
    <source>
        <dbReference type="Proteomes" id="UP000624709"/>
    </source>
</evidence>
<sequence length="226" mass="24783">MLINPDAPADKPETEQMKVIHRAMSREFALFPALVAAVPAGDVGRARVVGGHVTLVLGMLHEHHEAEDELLWPLLRERVPLEKDLIDTMAVQHHAIADAVGAVGAVLPRWTATAGEAERDRLAAGLRQLEEALTEHLGLEESAVLPLIHDHLTVPEWLAPQKHAMAHGPSGLVDKLLLAGVVLEDAGPRERAWFLAGMPPPARVLWRWFGVRRYAARVRAVRAVRG</sequence>
<dbReference type="Proteomes" id="UP000624709">
    <property type="component" value="Unassembled WGS sequence"/>
</dbReference>
<dbReference type="CDD" id="cd12108">
    <property type="entry name" value="Hr-like"/>
    <property type="match status" value="1"/>
</dbReference>
<comment type="caution">
    <text evidence="2">The sequence shown here is derived from an EMBL/GenBank/DDBJ whole genome shotgun (WGS) entry which is preliminary data.</text>
</comment>
<dbReference type="InterPro" id="IPR000488">
    <property type="entry name" value="Death_dom"/>
</dbReference>
<dbReference type="Pfam" id="PF01814">
    <property type="entry name" value="Hemerythrin"/>
    <property type="match status" value="1"/>
</dbReference>
<protein>
    <recommendedName>
        <fullName evidence="1">Death domain-containing protein</fullName>
    </recommendedName>
</protein>
<keyword evidence="3" id="KW-1185">Reference proteome</keyword>
<dbReference type="InterPro" id="IPR012312">
    <property type="entry name" value="Hemerythrin-like"/>
</dbReference>
<organism evidence="2 3">
    <name type="scientific">Actinoplanes palleronii</name>
    <dbReference type="NCBI Taxonomy" id="113570"/>
    <lineage>
        <taxon>Bacteria</taxon>
        <taxon>Bacillati</taxon>
        <taxon>Actinomycetota</taxon>
        <taxon>Actinomycetes</taxon>
        <taxon>Micromonosporales</taxon>
        <taxon>Micromonosporaceae</taxon>
        <taxon>Actinoplanes</taxon>
    </lineage>
</organism>
<evidence type="ECO:0000259" key="1">
    <source>
        <dbReference type="PROSITE" id="PS50017"/>
    </source>
</evidence>
<name>A0ABQ4BI86_9ACTN</name>
<reference evidence="2 3" key="1">
    <citation type="submission" date="2021-01" db="EMBL/GenBank/DDBJ databases">
        <title>Whole genome shotgun sequence of Actinoplanes palleronii NBRC 14916.</title>
        <authorList>
            <person name="Komaki H."/>
            <person name="Tamura T."/>
        </authorList>
    </citation>
    <scope>NUCLEOTIDE SEQUENCE [LARGE SCALE GENOMIC DNA]</scope>
    <source>
        <strain evidence="2 3">NBRC 14916</strain>
    </source>
</reference>
<dbReference type="Gene3D" id="1.20.120.520">
    <property type="entry name" value="nmb1532 protein domain like"/>
    <property type="match status" value="1"/>
</dbReference>
<accession>A0ABQ4BI86</accession>
<proteinExistence type="predicted"/>
<dbReference type="EMBL" id="BOMS01000102">
    <property type="protein sequence ID" value="GIE70379.1"/>
    <property type="molecule type" value="Genomic_DNA"/>
</dbReference>
<dbReference type="PROSITE" id="PS50017">
    <property type="entry name" value="DEATH_DOMAIN"/>
    <property type="match status" value="1"/>
</dbReference>